<name>A0A7X2NMQ8_9CLOT</name>
<dbReference type="InterPro" id="IPR036397">
    <property type="entry name" value="RNaseH_sf"/>
</dbReference>
<comment type="caution">
    <text evidence="2">The sequence shown here is derived from an EMBL/GenBank/DDBJ whole genome shotgun (WGS) entry which is preliminary data.</text>
</comment>
<organism evidence="2 3">
    <name type="scientific">Clostridium porci</name>
    <dbReference type="NCBI Taxonomy" id="2605778"/>
    <lineage>
        <taxon>Bacteria</taxon>
        <taxon>Bacillati</taxon>
        <taxon>Bacillota</taxon>
        <taxon>Clostridia</taxon>
        <taxon>Eubacteriales</taxon>
        <taxon>Clostridiaceae</taxon>
        <taxon>Clostridium</taxon>
    </lineage>
</organism>
<dbReference type="Gene3D" id="3.30.420.10">
    <property type="entry name" value="Ribonuclease H-like superfamily/Ribonuclease H"/>
    <property type="match status" value="1"/>
</dbReference>
<protein>
    <recommendedName>
        <fullName evidence="1">Tc1-like transposase DDE domain-containing protein</fullName>
    </recommendedName>
</protein>
<dbReference type="InterPro" id="IPR038717">
    <property type="entry name" value="Tc1-like_DDE_dom"/>
</dbReference>
<reference evidence="2 3" key="1">
    <citation type="submission" date="2019-08" db="EMBL/GenBank/DDBJ databases">
        <title>In-depth cultivation of the pig gut microbiome towards novel bacterial diversity and tailored functional studies.</title>
        <authorList>
            <person name="Wylensek D."/>
            <person name="Hitch T.C.A."/>
            <person name="Clavel T."/>
        </authorList>
    </citation>
    <scope>NUCLEOTIDE SEQUENCE [LARGE SCALE GENOMIC DNA]</scope>
    <source>
        <strain evidence="2 3">WCA-389-WT-23D1</strain>
    </source>
</reference>
<evidence type="ECO:0000259" key="1">
    <source>
        <dbReference type="Pfam" id="PF13358"/>
    </source>
</evidence>
<dbReference type="Pfam" id="PF13358">
    <property type="entry name" value="DDE_3"/>
    <property type="match status" value="1"/>
</dbReference>
<gene>
    <name evidence="2" type="ORF">FYJ39_14460</name>
</gene>
<dbReference type="GO" id="GO:0003676">
    <property type="term" value="F:nucleic acid binding"/>
    <property type="evidence" value="ECO:0007669"/>
    <property type="project" value="InterPro"/>
</dbReference>
<dbReference type="AlphaFoldDB" id="A0A7X2NMQ8"/>
<dbReference type="PANTHER" id="PTHR46564">
    <property type="entry name" value="TRANSPOSASE"/>
    <property type="match status" value="1"/>
</dbReference>
<sequence>MNLLFWSCIISHHAKAVRELLDKAGIRYLYLPPYDPDLNPIEKLWSKVKALLRRFKVRTINKLPIAICSAFNTVSASDCLHWFKSCGYLL</sequence>
<dbReference type="Proteomes" id="UP000429958">
    <property type="component" value="Unassembled WGS sequence"/>
</dbReference>
<accession>A0A7X2NMQ8</accession>
<feature type="domain" description="Tc1-like transposase DDE" evidence="1">
    <location>
        <begin position="11"/>
        <end position="59"/>
    </location>
</feature>
<dbReference type="RefSeq" id="WP_154473182.1">
    <property type="nucleotide sequence ID" value="NZ_VUMD01000013.1"/>
</dbReference>
<dbReference type="PANTHER" id="PTHR46564:SF1">
    <property type="entry name" value="TRANSPOSASE"/>
    <property type="match status" value="1"/>
</dbReference>
<evidence type="ECO:0000313" key="2">
    <source>
        <dbReference type="EMBL" id="MSS37740.1"/>
    </source>
</evidence>
<dbReference type="EMBL" id="VUMD01000013">
    <property type="protein sequence ID" value="MSS37740.1"/>
    <property type="molecule type" value="Genomic_DNA"/>
</dbReference>
<evidence type="ECO:0000313" key="3">
    <source>
        <dbReference type="Proteomes" id="UP000429958"/>
    </source>
</evidence>
<proteinExistence type="predicted"/>
<keyword evidence="3" id="KW-1185">Reference proteome</keyword>